<evidence type="ECO:0000256" key="4">
    <source>
        <dbReference type="SAM" id="SignalP"/>
    </source>
</evidence>
<dbReference type="SUPFAM" id="SSF53474">
    <property type="entry name" value="alpha/beta-Hydrolases"/>
    <property type="match status" value="1"/>
</dbReference>
<evidence type="ECO:0000313" key="7">
    <source>
        <dbReference type="Proteomes" id="UP000032254"/>
    </source>
</evidence>
<feature type="domain" description="AB hydrolase-1" evidence="5">
    <location>
        <begin position="118"/>
        <end position="477"/>
    </location>
</feature>
<organism evidence="6 7">
    <name type="scientific">Micromonospora haikouensis</name>
    <dbReference type="NCBI Taxonomy" id="686309"/>
    <lineage>
        <taxon>Bacteria</taxon>
        <taxon>Bacillati</taxon>
        <taxon>Actinomycetota</taxon>
        <taxon>Actinomycetes</taxon>
        <taxon>Micromonosporales</taxon>
        <taxon>Micromonosporaceae</taxon>
        <taxon>Micromonospora</taxon>
    </lineage>
</organism>
<keyword evidence="2 4" id="KW-0732">Signal</keyword>
<name>A0A0D0X8I4_9ACTN</name>
<gene>
    <name evidence="6" type="ORF">TK50_10380</name>
</gene>
<dbReference type="PROSITE" id="PS51318">
    <property type="entry name" value="TAT"/>
    <property type="match status" value="1"/>
</dbReference>
<feature type="chain" id="PRO_5002236790" evidence="4">
    <location>
        <begin position="35"/>
        <end position="527"/>
    </location>
</feature>
<evidence type="ECO:0000256" key="1">
    <source>
        <dbReference type="ARBA" id="ARBA00010088"/>
    </source>
</evidence>
<dbReference type="Proteomes" id="UP000032254">
    <property type="component" value="Unassembled WGS sequence"/>
</dbReference>
<evidence type="ECO:0000313" key="6">
    <source>
        <dbReference type="EMBL" id="KIR65740.1"/>
    </source>
</evidence>
<dbReference type="Pfam" id="PF00561">
    <property type="entry name" value="Abhydrolase_1"/>
    <property type="match status" value="1"/>
</dbReference>
<dbReference type="Gene3D" id="3.40.50.1820">
    <property type="entry name" value="alpha/beta hydrolase"/>
    <property type="match status" value="1"/>
</dbReference>
<dbReference type="EMBL" id="JXSX01000001">
    <property type="protein sequence ID" value="KIR65740.1"/>
    <property type="molecule type" value="Genomic_DNA"/>
</dbReference>
<feature type="signal peptide" evidence="4">
    <location>
        <begin position="1"/>
        <end position="34"/>
    </location>
</feature>
<dbReference type="PANTHER" id="PTHR43248">
    <property type="entry name" value="2-SUCCINYL-6-HYDROXY-2,4-CYCLOHEXADIENE-1-CARBOXYLATE SYNTHASE"/>
    <property type="match status" value="1"/>
</dbReference>
<evidence type="ECO:0000256" key="3">
    <source>
        <dbReference type="ARBA" id="ARBA00022801"/>
    </source>
</evidence>
<keyword evidence="3" id="KW-0378">Hydrolase</keyword>
<dbReference type="InterPro" id="IPR051601">
    <property type="entry name" value="Serine_prot/Carboxylest_S33"/>
</dbReference>
<reference evidence="6 7" key="1">
    <citation type="submission" date="2015-01" db="EMBL/GenBank/DDBJ databases">
        <title>Sequencing and annotation of Micromonospora carbonacea strain JXNU-1 genome.</title>
        <authorList>
            <person name="Long Z."/>
            <person name="Huang Y."/>
            <person name="Jiang Y."/>
        </authorList>
    </citation>
    <scope>NUCLEOTIDE SEQUENCE [LARGE SCALE GENOMIC DNA]</scope>
    <source>
        <strain evidence="6 7">JXNU-1</strain>
    </source>
</reference>
<keyword evidence="7" id="KW-1185">Reference proteome</keyword>
<dbReference type="GO" id="GO:0016787">
    <property type="term" value="F:hydrolase activity"/>
    <property type="evidence" value="ECO:0007669"/>
    <property type="project" value="UniProtKB-KW"/>
</dbReference>
<dbReference type="PROSITE" id="PS51257">
    <property type="entry name" value="PROKAR_LIPOPROTEIN"/>
    <property type="match status" value="1"/>
</dbReference>
<dbReference type="InterPro" id="IPR029058">
    <property type="entry name" value="AB_hydrolase_fold"/>
</dbReference>
<dbReference type="InterPro" id="IPR000073">
    <property type="entry name" value="AB_hydrolase_1"/>
</dbReference>
<protein>
    <submittedName>
        <fullName evidence="6">Transporter</fullName>
    </submittedName>
</protein>
<comment type="caution">
    <text evidence="6">The sequence shown here is derived from an EMBL/GenBank/DDBJ whole genome shotgun (WGS) entry which is preliminary data.</text>
</comment>
<sequence>MTRTPDRIRRARLTLAGLVAAAVVAAGCTLPAFAPRTEGAGEAAPPGTAPTWRACPEVADELVGRRAPDMRYECARIAVPRNWGTGGGATAGPGTGETFEIALLRARSTKQRDRIGSLVINPGGPGGSGVDTAVYLSFGPTFGGLPPSVTERFDIVGFDPRGVARSSPVKCISDADLDASFGYDPDPRSAASFDGFVALNERIGRGCGDKYGDQLPLYGTEQAARDMDAVRAAVGDEKLTYLGYSYGTLLGATYAQLYPQRVRALVLDGAVDPTQDLVAGSEGQAKGFERAFDNFTRWCAANAGRCPLAPDARAAVTSAIDKAKVSPVKAADGREATAGWVFYAVISSLYTESGWQELAHAIERLDGGDPGEVFRLADAYAGRDADGKYSNLFDANLAVNCTDETAKPSVQRIRELQSQWRQTYPLFGPALAVGMLGCAEWPGARDPYPTGKAVGAPPIVVVGTTGDPATPYEQTATLASMLGVGRVLTWEGEGHTAYPQTSCVTDAVDAYLISLTVPREGLRCPAR</sequence>
<proteinExistence type="inferred from homology"/>
<comment type="similarity">
    <text evidence="1">Belongs to the peptidase S33 family.</text>
</comment>
<dbReference type="OrthoDB" id="4006962at2"/>
<dbReference type="InterPro" id="IPR006311">
    <property type="entry name" value="TAT_signal"/>
</dbReference>
<accession>A0A0D0X8I4</accession>
<dbReference type="PANTHER" id="PTHR43248:SF29">
    <property type="entry name" value="TRIPEPTIDYL AMINOPEPTIDASE"/>
    <property type="match status" value="1"/>
</dbReference>
<dbReference type="PATRIC" id="fig|47853.6.peg.2207"/>
<dbReference type="AlphaFoldDB" id="A0A0D0X8I4"/>
<evidence type="ECO:0000259" key="5">
    <source>
        <dbReference type="Pfam" id="PF00561"/>
    </source>
</evidence>
<evidence type="ECO:0000256" key="2">
    <source>
        <dbReference type="ARBA" id="ARBA00022729"/>
    </source>
</evidence>